<reference evidence="1 2" key="2">
    <citation type="journal article" date="2022" name="Mol. Ecol. Resour.">
        <title>The genomes of chicory, endive, great burdock and yacon provide insights into Asteraceae paleo-polyploidization history and plant inulin production.</title>
        <authorList>
            <person name="Fan W."/>
            <person name="Wang S."/>
            <person name="Wang H."/>
            <person name="Wang A."/>
            <person name="Jiang F."/>
            <person name="Liu H."/>
            <person name="Zhao H."/>
            <person name="Xu D."/>
            <person name="Zhang Y."/>
        </authorList>
    </citation>
    <scope>NUCLEOTIDE SEQUENCE [LARGE SCALE GENOMIC DNA]</scope>
    <source>
        <strain evidence="2">cv. Punajuju</strain>
        <tissue evidence="1">Leaves</tissue>
    </source>
</reference>
<evidence type="ECO:0000313" key="2">
    <source>
        <dbReference type="Proteomes" id="UP001055811"/>
    </source>
</evidence>
<accession>A0ACB9F3L0</accession>
<dbReference type="Proteomes" id="UP001055811">
    <property type="component" value="Linkage Group LG03"/>
</dbReference>
<dbReference type="EMBL" id="CM042011">
    <property type="protein sequence ID" value="KAI3765697.1"/>
    <property type="molecule type" value="Genomic_DNA"/>
</dbReference>
<evidence type="ECO:0000313" key="1">
    <source>
        <dbReference type="EMBL" id="KAI3765697.1"/>
    </source>
</evidence>
<organism evidence="1 2">
    <name type="scientific">Cichorium intybus</name>
    <name type="common">Chicory</name>
    <dbReference type="NCBI Taxonomy" id="13427"/>
    <lineage>
        <taxon>Eukaryota</taxon>
        <taxon>Viridiplantae</taxon>
        <taxon>Streptophyta</taxon>
        <taxon>Embryophyta</taxon>
        <taxon>Tracheophyta</taxon>
        <taxon>Spermatophyta</taxon>
        <taxon>Magnoliopsida</taxon>
        <taxon>eudicotyledons</taxon>
        <taxon>Gunneridae</taxon>
        <taxon>Pentapetalae</taxon>
        <taxon>asterids</taxon>
        <taxon>campanulids</taxon>
        <taxon>Asterales</taxon>
        <taxon>Asteraceae</taxon>
        <taxon>Cichorioideae</taxon>
        <taxon>Cichorieae</taxon>
        <taxon>Cichoriinae</taxon>
        <taxon>Cichorium</taxon>
    </lineage>
</organism>
<protein>
    <submittedName>
        <fullName evidence="1">Uncharacterized protein</fullName>
    </submittedName>
</protein>
<proteinExistence type="predicted"/>
<gene>
    <name evidence="1" type="ORF">L2E82_15739</name>
</gene>
<comment type="caution">
    <text evidence="1">The sequence shown here is derived from an EMBL/GenBank/DDBJ whole genome shotgun (WGS) entry which is preliminary data.</text>
</comment>
<sequence length="85" mass="9437">MKVNGPETKPSVSRSSPSNNNCCVIVSSLSLSLTLHCSNKGSFANTQFRFWFDLIRRSNPFTSGSSPALNCEGFYRLKSDSRRIT</sequence>
<name>A0ACB9F3L0_CICIN</name>
<keyword evidence="2" id="KW-1185">Reference proteome</keyword>
<reference evidence="2" key="1">
    <citation type="journal article" date="2022" name="Mol. Ecol. Resour.">
        <title>The genomes of chicory, endive, great burdock and yacon provide insights into Asteraceae palaeo-polyploidization history and plant inulin production.</title>
        <authorList>
            <person name="Fan W."/>
            <person name="Wang S."/>
            <person name="Wang H."/>
            <person name="Wang A."/>
            <person name="Jiang F."/>
            <person name="Liu H."/>
            <person name="Zhao H."/>
            <person name="Xu D."/>
            <person name="Zhang Y."/>
        </authorList>
    </citation>
    <scope>NUCLEOTIDE SEQUENCE [LARGE SCALE GENOMIC DNA]</scope>
    <source>
        <strain evidence="2">cv. Punajuju</strain>
    </source>
</reference>